<dbReference type="RefSeq" id="WP_074911544.1">
    <property type="nucleotide sequence ID" value="NZ_FOVK01000002.1"/>
</dbReference>
<evidence type="ECO:0000313" key="3">
    <source>
        <dbReference type="EMBL" id="SFN56370.1"/>
    </source>
</evidence>
<dbReference type="Proteomes" id="UP000181899">
    <property type="component" value="Unassembled WGS sequence"/>
</dbReference>
<feature type="domain" description="PTS EIIA type-4" evidence="2">
    <location>
        <begin position="2"/>
        <end position="123"/>
    </location>
</feature>
<dbReference type="GO" id="GO:0009401">
    <property type="term" value="P:phosphoenolpyruvate-dependent sugar phosphotransferase system"/>
    <property type="evidence" value="ECO:0007669"/>
    <property type="project" value="InterPro"/>
</dbReference>
<keyword evidence="1" id="KW-0808">Transferase</keyword>
<dbReference type="GO" id="GO:0016020">
    <property type="term" value="C:membrane"/>
    <property type="evidence" value="ECO:0007669"/>
    <property type="project" value="InterPro"/>
</dbReference>
<accession>A0A1I5A202</accession>
<evidence type="ECO:0000313" key="4">
    <source>
        <dbReference type="Proteomes" id="UP000181899"/>
    </source>
</evidence>
<name>A0A1I5A202_9CLOT</name>
<dbReference type="OrthoDB" id="6623712at2"/>
<proteinExistence type="predicted"/>
<keyword evidence="4" id="KW-1185">Reference proteome</keyword>
<dbReference type="InterPro" id="IPR051471">
    <property type="entry name" value="Bacterial_PTS_sugar_comp"/>
</dbReference>
<reference evidence="3 4" key="1">
    <citation type="submission" date="2016-10" db="EMBL/GenBank/DDBJ databases">
        <authorList>
            <person name="de Groot N.N."/>
        </authorList>
    </citation>
    <scope>NUCLEOTIDE SEQUENCE [LARGE SCALE GENOMIC DNA]</scope>
    <source>
        <strain evidence="3 4">ML2</strain>
    </source>
</reference>
<dbReference type="PANTHER" id="PTHR33799">
    <property type="entry name" value="PTS PERMEASE-RELATED-RELATED"/>
    <property type="match status" value="1"/>
</dbReference>
<dbReference type="InterPro" id="IPR036662">
    <property type="entry name" value="PTS_EIIA_man-typ_sf"/>
</dbReference>
<dbReference type="PANTHER" id="PTHR33799:SF1">
    <property type="entry name" value="PTS SYSTEM MANNOSE-SPECIFIC EIIAB COMPONENT-RELATED"/>
    <property type="match status" value="1"/>
</dbReference>
<dbReference type="GO" id="GO:0016740">
    <property type="term" value="F:transferase activity"/>
    <property type="evidence" value="ECO:0007669"/>
    <property type="project" value="UniProtKB-KW"/>
</dbReference>
<dbReference type="EMBL" id="FOVK01000002">
    <property type="protein sequence ID" value="SFN56370.1"/>
    <property type="molecule type" value="Genomic_DNA"/>
</dbReference>
<sequence length="137" mass="15297">MKKKIFIATHADLSEGFKNAAKLIVGSSADEITTFCLYEGQSAEDFKKQIKEYKEAHPSMDIIVLSDLFGASIFNAMVELHTMEDVYVVTGVNLGLVLDLLLEDRKINLELLKEKISTAQKGVLVLDHMEKDTGDEF</sequence>
<organism evidence="3 4">
    <name type="scientific">Proteiniclasticum ruminis</name>
    <dbReference type="NCBI Taxonomy" id="398199"/>
    <lineage>
        <taxon>Bacteria</taxon>
        <taxon>Bacillati</taxon>
        <taxon>Bacillota</taxon>
        <taxon>Clostridia</taxon>
        <taxon>Eubacteriales</taxon>
        <taxon>Clostridiaceae</taxon>
        <taxon>Proteiniclasticum</taxon>
    </lineage>
</organism>
<dbReference type="SUPFAM" id="SSF53062">
    <property type="entry name" value="PTS system fructose IIA component-like"/>
    <property type="match status" value="1"/>
</dbReference>
<dbReference type="AlphaFoldDB" id="A0A1I5A202"/>
<dbReference type="PROSITE" id="PS51096">
    <property type="entry name" value="PTS_EIIA_TYPE_4"/>
    <property type="match status" value="1"/>
</dbReference>
<evidence type="ECO:0000259" key="2">
    <source>
        <dbReference type="PROSITE" id="PS51096"/>
    </source>
</evidence>
<dbReference type="Gene3D" id="3.40.50.510">
    <property type="entry name" value="Phosphotransferase system, mannose-type IIA component"/>
    <property type="match status" value="1"/>
</dbReference>
<gene>
    <name evidence="3" type="ORF">SAMN04488695_102276</name>
</gene>
<evidence type="ECO:0000256" key="1">
    <source>
        <dbReference type="ARBA" id="ARBA00022679"/>
    </source>
</evidence>
<dbReference type="Pfam" id="PF03610">
    <property type="entry name" value="EIIA-man"/>
    <property type="match status" value="1"/>
</dbReference>
<dbReference type="InterPro" id="IPR004701">
    <property type="entry name" value="PTS_EIIA_man-typ"/>
</dbReference>
<protein>
    <submittedName>
        <fullName evidence="3">PTS system, mannose-specific IIA component</fullName>
    </submittedName>
</protein>